<organism evidence="1 2">
    <name type="scientific">Deinococcus cavernae</name>
    <dbReference type="NCBI Taxonomy" id="2320857"/>
    <lineage>
        <taxon>Bacteria</taxon>
        <taxon>Thermotogati</taxon>
        <taxon>Deinococcota</taxon>
        <taxon>Deinococci</taxon>
        <taxon>Deinococcales</taxon>
        <taxon>Deinococcaceae</taxon>
        <taxon>Deinococcus</taxon>
    </lineage>
</organism>
<comment type="caution">
    <text evidence="1">The sequence shown here is derived from an EMBL/GenBank/DDBJ whole genome shotgun (WGS) entry which is preliminary data.</text>
</comment>
<proteinExistence type="predicted"/>
<dbReference type="AlphaFoldDB" id="A0A418VEE9"/>
<reference evidence="1 2" key="1">
    <citation type="submission" date="2018-09" db="EMBL/GenBank/DDBJ databases">
        <authorList>
            <person name="Zhu H."/>
        </authorList>
    </citation>
    <scope>NUCLEOTIDE SEQUENCE [LARGE SCALE GENOMIC DNA]</scope>
    <source>
        <strain evidence="1 2">K2S05-167</strain>
    </source>
</reference>
<accession>A0A418VEE9</accession>
<sequence>MTQPHATRADIEAIVAARRTRAEQLKAEQTVWKTIPALPQTPAPTSATLTPLGVPNMPTPTAPAPQPVPDELTPEQIDLELQHLLTTMLPPVMAEVMPTVEAIKALFEPPFAWHEVPTAFRAALRLGEKIAATVSEAVTRYATVLHDLDAQALVDVLIEWLLVKLLKPYVPAWVFGALKPAIIGAVKMVYETKVRPQFKGQRLILAQ</sequence>
<dbReference type="RefSeq" id="WP_119761443.1">
    <property type="nucleotide sequence ID" value="NZ_QYUJ01000010.1"/>
</dbReference>
<protein>
    <submittedName>
        <fullName evidence="1">Uncharacterized protein</fullName>
    </submittedName>
</protein>
<evidence type="ECO:0000313" key="2">
    <source>
        <dbReference type="Proteomes" id="UP000286287"/>
    </source>
</evidence>
<dbReference type="Proteomes" id="UP000286287">
    <property type="component" value="Unassembled WGS sequence"/>
</dbReference>
<dbReference type="EMBL" id="QYUJ01000010">
    <property type="protein sequence ID" value="RJF74480.1"/>
    <property type="molecule type" value="Genomic_DNA"/>
</dbReference>
<gene>
    <name evidence="1" type="ORF">D3875_04155</name>
</gene>
<keyword evidence="2" id="KW-1185">Reference proteome</keyword>
<evidence type="ECO:0000313" key="1">
    <source>
        <dbReference type="EMBL" id="RJF74480.1"/>
    </source>
</evidence>
<name>A0A418VEE9_9DEIO</name>